<keyword evidence="1" id="KW-0805">Transcription regulation</keyword>
<feature type="domain" description="HTH gntR-type" evidence="4">
    <location>
        <begin position="9"/>
        <end position="77"/>
    </location>
</feature>
<dbReference type="HOGENOM" id="CLU_037628_15_0_9"/>
<dbReference type="SUPFAM" id="SSF53822">
    <property type="entry name" value="Periplasmic binding protein-like I"/>
    <property type="match status" value="1"/>
</dbReference>
<gene>
    <name evidence="5" type="ordered locus">Hore_15050</name>
</gene>
<name>B8CY86_HALOH</name>
<keyword evidence="6" id="KW-1185">Reference proteome</keyword>
<dbReference type="Proteomes" id="UP000000719">
    <property type="component" value="Chromosome"/>
</dbReference>
<keyword evidence="2" id="KW-0238">DNA-binding</keyword>
<dbReference type="PANTHER" id="PTHR30146:SF109">
    <property type="entry name" value="HTH-TYPE TRANSCRIPTIONAL REGULATOR GALS"/>
    <property type="match status" value="1"/>
</dbReference>
<evidence type="ECO:0000256" key="2">
    <source>
        <dbReference type="ARBA" id="ARBA00023125"/>
    </source>
</evidence>
<dbReference type="SMART" id="SM00345">
    <property type="entry name" value="HTH_GNTR"/>
    <property type="match status" value="1"/>
</dbReference>
<dbReference type="InterPro" id="IPR036388">
    <property type="entry name" value="WH-like_DNA-bd_sf"/>
</dbReference>
<dbReference type="eggNOG" id="COG1609">
    <property type="taxonomic scope" value="Bacteria"/>
</dbReference>
<evidence type="ECO:0000313" key="5">
    <source>
        <dbReference type="EMBL" id="ACL70255.1"/>
    </source>
</evidence>
<dbReference type="EMBL" id="CP001098">
    <property type="protein sequence ID" value="ACL70255.1"/>
    <property type="molecule type" value="Genomic_DNA"/>
</dbReference>
<reference evidence="5 6" key="1">
    <citation type="journal article" date="2009" name="PLoS ONE">
        <title>Genome analysis of the anaerobic thermohalophilic bacterium Halothermothrix orenii.</title>
        <authorList>
            <person name="Mavromatis K."/>
            <person name="Ivanova N."/>
            <person name="Anderson I."/>
            <person name="Lykidis A."/>
            <person name="Hooper S.D."/>
            <person name="Sun H."/>
            <person name="Kunin V."/>
            <person name="Lapidus A."/>
            <person name="Hugenholtz P."/>
            <person name="Patel B."/>
            <person name="Kyrpides N.C."/>
        </authorList>
    </citation>
    <scope>NUCLEOTIDE SEQUENCE [LARGE SCALE GENOMIC DNA]</scope>
    <source>
        <strain evidence="6">H 168 / OCM 544 / DSM 9562</strain>
    </source>
</reference>
<dbReference type="Pfam" id="PF13377">
    <property type="entry name" value="Peripla_BP_3"/>
    <property type="match status" value="1"/>
</dbReference>
<dbReference type="GO" id="GO:0000976">
    <property type="term" value="F:transcription cis-regulatory region binding"/>
    <property type="evidence" value="ECO:0007669"/>
    <property type="project" value="TreeGrafter"/>
</dbReference>
<dbReference type="InterPro" id="IPR036390">
    <property type="entry name" value="WH_DNA-bd_sf"/>
</dbReference>
<dbReference type="OrthoDB" id="9813468at2"/>
<dbReference type="CDD" id="cd07377">
    <property type="entry name" value="WHTH_GntR"/>
    <property type="match status" value="1"/>
</dbReference>
<dbReference type="KEGG" id="hor:Hore_15050"/>
<dbReference type="SUPFAM" id="SSF46785">
    <property type="entry name" value="Winged helix' DNA-binding domain"/>
    <property type="match status" value="1"/>
</dbReference>
<organism evidence="5 6">
    <name type="scientific">Halothermothrix orenii (strain H 168 / OCM 544 / DSM 9562)</name>
    <dbReference type="NCBI Taxonomy" id="373903"/>
    <lineage>
        <taxon>Bacteria</taxon>
        <taxon>Bacillati</taxon>
        <taxon>Bacillota</taxon>
        <taxon>Clostridia</taxon>
        <taxon>Halanaerobiales</taxon>
        <taxon>Halothermotrichaceae</taxon>
        <taxon>Halothermothrix</taxon>
    </lineage>
</organism>
<sequence>MELNRKSDKPLYKQIEDIIINKIKDGILKPGKALPSERELGKELEVSRLTVRKAIQELEQKGILYKIQGKGTFVNDRKKAGEHGNKIGVISHLYKGVFMEILEGIEEGLESESYEYLLRNSQNDYKKEENIIQAMKEEGVSGFIISPVEDQKDSNVIFNLKAEGYPIVLIDRKLNYCETDCVLSDNIDGGFKATEYLIKLGHSRIAFLTYEFRKTSSVRDRIKGYRYALKLNQLELDERLLFSYNKDLSREEKNKILYNFIKENKPTAIIGVHNDVALDVVKMCRANNISIPEDISIICFDNTDIVRHLEVPLTTLVQDARKIGYDAAKLIVKKINSQEETGIMNQIYHPVKLIERNSCKSILQKNEK</sequence>
<dbReference type="FunFam" id="1.10.10.10:FF:000079">
    <property type="entry name" value="GntR family transcriptional regulator"/>
    <property type="match status" value="1"/>
</dbReference>
<dbReference type="GO" id="GO:0003700">
    <property type="term" value="F:DNA-binding transcription factor activity"/>
    <property type="evidence" value="ECO:0007669"/>
    <property type="project" value="InterPro"/>
</dbReference>
<evidence type="ECO:0000313" key="6">
    <source>
        <dbReference type="Proteomes" id="UP000000719"/>
    </source>
</evidence>
<dbReference type="AlphaFoldDB" id="B8CY86"/>
<dbReference type="Pfam" id="PF00392">
    <property type="entry name" value="GntR"/>
    <property type="match status" value="1"/>
</dbReference>
<dbReference type="RefSeq" id="WP_012636438.1">
    <property type="nucleotide sequence ID" value="NC_011899.1"/>
</dbReference>
<dbReference type="InterPro" id="IPR046335">
    <property type="entry name" value="LacI/GalR-like_sensor"/>
</dbReference>
<dbReference type="Gene3D" id="3.40.50.2300">
    <property type="match status" value="2"/>
</dbReference>
<dbReference type="CDD" id="cd06267">
    <property type="entry name" value="PBP1_LacI_sugar_binding-like"/>
    <property type="match status" value="1"/>
</dbReference>
<dbReference type="InterPro" id="IPR028082">
    <property type="entry name" value="Peripla_BP_I"/>
</dbReference>
<dbReference type="InterPro" id="IPR000524">
    <property type="entry name" value="Tscrpt_reg_HTH_GntR"/>
</dbReference>
<evidence type="ECO:0000256" key="3">
    <source>
        <dbReference type="ARBA" id="ARBA00023163"/>
    </source>
</evidence>
<protein>
    <submittedName>
        <fullName evidence="5">Regulatory protein GntR HTH</fullName>
    </submittedName>
</protein>
<dbReference type="PANTHER" id="PTHR30146">
    <property type="entry name" value="LACI-RELATED TRANSCRIPTIONAL REPRESSOR"/>
    <property type="match status" value="1"/>
</dbReference>
<keyword evidence="3" id="KW-0804">Transcription</keyword>
<dbReference type="STRING" id="373903.Hore_15050"/>
<dbReference type="Gene3D" id="1.10.10.10">
    <property type="entry name" value="Winged helix-like DNA-binding domain superfamily/Winged helix DNA-binding domain"/>
    <property type="match status" value="1"/>
</dbReference>
<proteinExistence type="predicted"/>
<dbReference type="PROSITE" id="PS50949">
    <property type="entry name" value="HTH_GNTR"/>
    <property type="match status" value="1"/>
</dbReference>
<evidence type="ECO:0000259" key="4">
    <source>
        <dbReference type="PROSITE" id="PS50949"/>
    </source>
</evidence>
<evidence type="ECO:0000256" key="1">
    <source>
        <dbReference type="ARBA" id="ARBA00023015"/>
    </source>
</evidence>
<dbReference type="PRINTS" id="PR00035">
    <property type="entry name" value="HTHGNTR"/>
</dbReference>
<accession>B8CY86</accession>